<dbReference type="InterPro" id="IPR037465">
    <property type="entry name" value="YlxR"/>
</dbReference>
<organism evidence="2 3">
    <name type="scientific">Oenococcus kitaharae DSM 17330</name>
    <dbReference type="NCBI Taxonomy" id="1045004"/>
    <lineage>
        <taxon>Bacteria</taxon>
        <taxon>Bacillati</taxon>
        <taxon>Bacillota</taxon>
        <taxon>Bacilli</taxon>
        <taxon>Lactobacillales</taxon>
        <taxon>Lactobacillaceae</taxon>
        <taxon>Oenococcus</taxon>
    </lineage>
</organism>
<proteinExistence type="predicted"/>
<dbReference type="AlphaFoldDB" id="G9WIE5"/>
<evidence type="ECO:0000313" key="2">
    <source>
        <dbReference type="EMBL" id="EHN58957.1"/>
    </source>
</evidence>
<comment type="caution">
    <text evidence="2">The sequence shown here is derived from an EMBL/GenBank/DDBJ whole genome shotgun (WGS) entry which is preliminary data.</text>
</comment>
<dbReference type="CDD" id="cd00279">
    <property type="entry name" value="YlxR"/>
    <property type="match status" value="1"/>
</dbReference>
<accession>G9WIE5</accession>
<keyword evidence="3" id="KW-1185">Reference proteome</keyword>
<gene>
    <name evidence="2" type="ORF">OKIT_0850</name>
</gene>
<dbReference type="Pfam" id="PF04296">
    <property type="entry name" value="YlxR"/>
    <property type="match status" value="1"/>
</dbReference>
<reference evidence="2 3" key="1">
    <citation type="journal article" date="2012" name="PLoS ONE">
        <title>Functional divergence in the genus oenococcus as predicted by genome sequencing of the newly-described species, Oenococcus kitaharae.</title>
        <authorList>
            <person name="Borneman A.R."/>
            <person name="McCarthy J.M."/>
            <person name="Chambers P.J."/>
            <person name="Bartowsky E.J."/>
        </authorList>
    </citation>
    <scope>NUCLEOTIDE SEQUENCE [LARGE SCALE GENOMIC DNA]</scope>
    <source>
        <strain evidence="3">DSM17330</strain>
    </source>
</reference>
<dbReference type="SUPFAM" id="SSF64376">
    <property type="entry name" value="YlxR-like"/>
    <property type="match status" value="1"/>
</dbReference>
<dbReference type="InterPro" id="IPR007393">
    <property type="entry name" value="YlxR_dom"/>
</dbReference>
<evidence type="ECO:0000313" key="3">
    <source>
        <dbReference type="Proteomes" id="UP000004959"/>
    </source>
</evidence>
<dbReference type="EMBL" id="AFVZ01000001">
    <property type="protein sequence ID" value="EHN58957.1"/>
    <property type="molecule type" value="Genomic_DNA"/>
</dbReference>
<evidence type="ECO:0000259" key="1">
    <source>
        <dbReference type="Pfam" id="PF04296"/>
    </source>
</evidence>
<dbReference type="RefSeq" id="WP_007745593.1">
    <property type="nucleotide sequence ID" value="NZ_CM001398.1"/>
</dbReference>
<name>G9WIE5_9LACO</name>
<dbReference type="NCBIfam" id="NF047356">
    <property type="entry name" value="RNA_bind_RnpM"/>
    <property type="match status" value="1"/>
</dbReference>
<dbReference type="OrthoDB" id="9813251at2"/>
<sequence>MAKNKTQFRKRKIPMRQDIVSGQMLPKKDLLRIVKADDQLLHLDPSGKVNGHGAYISVDVTLAKKAKTEKILDAVFEMPVPNDFYDQLIDWVDHQQARKELFSHEQIIKAKNS</sequence>
<dbReference type="eggNOG" id="COG2740">
    <property type="taxonomic scope" value="Bacteria"/>
</dbReference>
<dbReference type="PANTHER" id="PTHR34215:SF1">
    <property type="entry name" value="YLXR DOMAIN-CONTAINING PROTEIN"/>
    <property type="match status" value="1"/>
</dbReference>
<dbReference type="InterPro" id="IPR035931">
    <property type="entry name" value="YlxR-like_sf"/>
</dbReference>
<feature type="domain" description="YlxR" evidence="1">
    <location>
        <begin position="16"/>
        <end position="89"/>
    </location>
</feature>
<dbReference type="PANTHER" id="PTHR34215">
    <property type="entry name" value="BLL0784 PROTEIN"/>
    <property type="match status" value="1"/>
</dbReference>
<dbReference type="Proteomes" id="UP000004959">
    <property type="component" value="Chromosome"/>
</dbReference>
<dbReference type="PATRIC" id="fig|1045004.4.peg.854"/>
<protein>
    <submittedName>
        <fullName evidence="2">Putative nucleic-acid-binding protein implicated in transcription termination</fullName>
    </submittedName>
</protein>
<dbReference type="STRING" id="336988.NT96_08105"/>
<dbReference type="HOGENOM" id="CLU_147970_2_1_9"/>
<dbReference type="Gene3D" id="3.30.1230.10">
    <property type="entry name" value="YlxR-like"/>
    <property type="match status" value="1"/>
</dbReference>